<keyword evidence="5 9" id="KW-0547">Nucleotide-binding</keyword>
<dbReference type="InterPro" id="IPR036726">
    <property type="entry name" value="GTP1_OBG_dom_sf"/>
</dbReference>
<dbReference type="AlphaFoldDB" id="A0A2N3G829"/>
<dbReference type="PROSITE" id="PS51883">
    <property type="entry name" value="OBG"/>
    <property type="match status" value="1"/>
</dbReference>
<dbReference type="InterPro" id="IPR031167">
    <property type="entry name" value="G_OBG"/>
</dbReference>
<dbReference type="Pfam" id="PF01018">
    <property type="entry name" value="GTP1_OBG"/>
    <property type="match status" value="1"/>
</dbReference>
<dbReference type="EC" id="3.6.5.-" evidence="9"/>
<feature type="domain" description="OCT" evidence="11">
    <location>
        <begin position="344"/>
        <end position="421"/>
    </location>
</feature>
<dbReference type="GO" id="GO:0003924">
    <property type="term" value="F:GTPase activity"/>
    <property type="evidence" value="ECO:0007669"/>
    <property type="project" value="UniProtKB-UniRule"/>
</dbReference>
<dbReference type="InterPro" id="IPR045086">
    <property type="entry name" value="OBG_GTPase"/>
</dbReference>
<dbReference type="NCBIfam" id="NF008955">
    <property type="entry name" value="PRK12297.1"/>
    <property type="match status" value="1"/>
</dbReference>
<accession>A0A2N3G829</accession>
<dbReference type="InterPro" id="IPR015349">
    <property type="entry name" value="OCT_dom"/>
</dbReference>
<dbReference type="PRINTS" id="PR00326">
    <property type="entry name" value="GTP1OBG"/>
</dbReference>
<keyword evidence="4 9" id="KW-0479">Metal-binding</keyword>
<feature type="domain" description="Obg" evidence="12">
    <location>
        <begin position="1"/>
        <end position="157"/>
    </location>
</feature>
<dbReference type="GO" id="GO:0005525">
    <property type="term" value="F:GTP binding"/>
    <property type="evidence" value="ECO:0007669"/>
    <property type="project" value="UniProtKB-UniRule"/>
</dbReference>
<dbReference type="GO" id="GO:0042254">
    <property type="term" value="P:ribosome biogenesis"/>
    <property type="evidence" value="ECO:0007669"/>
    <property type="project" value="UniProtKB-UniRule"/>
</dbReference>
<dbReference type="InterPro" id="IPR006074">
    <property type="entry name" value="GTP1-OBG_CS"/>
</dbReference>
<dbReference type="NCBIfam" id="NF008956">
    <property type="entry name" value="PRK12299.1"/>
    <property type="match status" value="1"/>
</dbReference>
<name>A0A2N3G829_9ACTN</name>
<dbReference type="Gene3D" id="2.70.210.12">
    <property type="entry name" value="GTP1/OBG domain"/>
    <property type="match status" value="1"/>
</dbReference>
<dbReference type="EMBL" id="PHEX01000003">
    <property type="protein sequence ID" value="PKQ28877.1"/>
    <property type="molecule type" value="Genomic_DNA"/>
</dbReference>
<comment type="function">
    <text evidence="9">An essential GTPase which binds GTP, GDP and possibly (p)ppGpp with moderate affinity, with high nucleotide exchange rates and a fairly low GTP hydrolysis rate. Plays a role in control of the cell cycle, stress response, ribosome biogenesis and in those bacteria that undergo differentiation, in morphogenesis control.</text>
</comment>
<dbReference type="GO" id="GO:0000287">
    <property type="term" value="F:magnesium ion binding"/>
    <property type="evidence" value="ECO:0007669"/>
    <property type="project" value="InterPro"/>
</dbReference>
<dbReference type="Pfam" id="PF09269">
    <property type="entry name" value="DUF1967"/>
    <property type="match status" value="1"/>
</dbReference>
<keyword evidence="8 9" id="KW-0342">GTP-binding</keyword>
<keyword evidence="7 9" id="KW-0460">Magnesium</keyword>
<evidence type="ECO:0000313" key="14">
    <source>
        <dbReference type="Proteomes" id="UP000233654"/>
    </source>
</evidence>
<comment type="caution">
    <text evidence="13">The sequence shown here is derived from an EMBL/GenBank/DDBJ whole genome shotgun (WGS) entry which is preliminary data.</text>
</comment>
<feature type="binding site" evidence="9">
    <location>
        <begin position="210"/>
        <end position="213"/>
    </location>
    <ligand>
        <name>GTP</name>
        <dbReference type="ChEBI" id="CHEBI:37565"/>
    </ligand>
</feature>
<dbReference type="Gene3D" id="3.40.50.300">
    <property type="entry name" value="P-loop containing nucleotide triphosphate hydrolases"/>
    <property type="match status" value="1"/>
</dbReference>
<evidence type="ECO:0000256" key="9">
    <source>
        <dbReference type="HAMAP-Rule" id="MF_01454"/>
    </source>
</evidence>
<evidence type="ECO:0000256" key="2">
    <source>
        <dbReference type="ARBA" id="ARBA00007699"/>
    </source>
</evidence>
<dbReference type="Proteomes" id="UP000233654">
    <property type="component" value="Unassembled WGS sequence"/>
</dbReference>
<evidence type="ECO:0000256" key="6">
    <source>
        <dbReference type="ARBA" id="ARBA00022801"/>
    </source>
</evidence>
<dbReference type="PANTHER" id="PTHR11702">
    <property type="entry name" value="DEVELOPMENTALLY REGULATED GTP-BINDING PROTEIN-RELATED"/>
    <property type="match status" value="1"/>
</dbReference>
<keyword evidence="6 9" id="KW-0378">Hydrolase</keyword>
<dbReference type="NCBIfam" id="NF008954">
    <property type="entry name" value="PRK12296.1"/>
    <property type="match status" value="1"/>
</dbReference>
<dbReference type="PROSITE" id="PS51881">
    <property type="entry name" value="OCT"/>
    <property type="match status" value="1"/>
</dbReference>
<protein>
    <recommendedName>
        <fullName evidence="9">GTPase Obg</fullName>
        <ecNumber evidence="9">3.6.5.-</ecNumber>
    </recommendedName>
    <alternativeName>
        <fullName evidence="9">GTP-binding protein Obg</fullName>
    </alternativeName>
</protein>
<sequence length="441" mass="47067">MFIDEALIFIEAGRGGDGCASFLREKYRPHGGPDGANGGRGGDVVLEVNNSVRTLIEFSRRRHFRAGNGSRGGSRNKTGARGSDIIVLVPPGTVLRDEEGTVIADLVDPGQKFIAASGGQAGRGNAALVKEVGPLPRFAEKGEPGDERAIKLELKLVADVAIVGFPNAGKSSLISKISRARPRVADYPFTTIEPNLGVATVADSEFVVTDVPGLIKGAHEGRGMGIAFLRHIERAAVILYLVDMSPASGRRPVEDLVVLEDELESYNPDLIRRSRIVAANKMDLKPRSQDLDDLRLECEARALGMFAISAATGDGIPALMSAVADLVQRSDEEGVSTGARVAYEPAAEEETMSVTRSDGLFVVTGVRVERLVKMTDWSNDDAITYLARKLREAGVDDMLARAGAHDGDEVEISTKTFEYSSHAGVEEIARASEAAADEKGV</sequence>
<reference evidence="13 14" key="1">
    <citation type="journal article" date="2017" name="ISME J.">
        <title>Potential for microbial H2 and metal transformations associated with novel bacteria and archaea in deep terrestrial subsurface sediments.</title>
        <authorList>
            <person name="Hernsdorf A.W."/>
            <person name="Amano Y."/>
            <person name="Miyakawa K."/>
            <person name="Ise K."/>
            <person name="Suzuki Y."/>
            <person name="Anantharaman K."/>
            <person name="Probst A."/>
            <person name="Burstein D."/>
            <person name="Thomas B.C."/>
            <person name="Banfield J.F."/>
        </authorList>
    </citation>
    <scope>NUCLEOTIDE SEQUENCE [LARGE SCALE GENOMIC DNA]</scope>
    <source>
        <strain evidence="13">HGW-Actinobacteria-3</strain>
    </source>
</reference>
<organism evidence="13 14">
    <name type="scientific">Candidatus Anoxymicrobium japonicum</name>
    <dbReference type="NCBI Taxonomy" id="2013648"/>
    <lineage>
        <taxon>Bacteria</taxon>
        <taxon>Bacillati</taxon>
        <taxon>Actinomycetota</taxon>
        <taxon>Candidatus Geothermincolia</taxon>
        <taxon>Candidatus Geothermincolales</taxon>
        <taxon>Candidatus Anoxymicrobiaceae</taxon>
        <taxon>Candidatus Anoxymicrobium</taxon>
    </lineage>
</organism>
<evidence type="ECO:0000256" key="3">
    <source>
        <dbReference type="ARBA" id="ARBA00022490"/>
    </source>
</evidence>
<evidence type="ECO:0000256" key="5">
    <source>
        <dbReference type="ARBA" id="ARBA00022741"/>
    </source>
</evidence>
<feature type="binding site" evidence="9">
    <location>
        <begin position="189"/>
        <end position="193"/>
    </location>
    <ligand>
        <name>GTP</name>
        <dbReference type="ChEBI" id="CHEBI:37565"/>
    </ligand>
</feature>
<dbReference type="InterPro" id="IPR027417">
    <property type="entry name" value="P-loop_NTPase"/>
</dbReference>
<evidence type="ECO:0000259" key="10">
    <source>
        <dbReference type="PROSITE" id="PS51710"/>
    </source>
</evidence>
<dbReference type="Gene3D" id="3.30.300.350">
    <property type="entry name" value="GTP-binding protein OBG, C-terminal domain"/>
    <property type="match status" value="1"/>
</dbReference>
<comment type="similarity">
    <text evidence="2 9">Belongs to the TRAFAC class OBG-HflX-like GTPase superfamily. OBG GTPase family.</text>
</comment>
<evidence type="ECO:0000256" key="7">
    <source>
        <dbReference type="ARBA" id="ARBA00022842"/>
    </source>
</evidence>
<dbReference type="PROSITE" id="PS51710">
    <property type="entry name" value="G_OBG"/>
    <property type="match status" value="1"/>
</dbReference>
<feature type="binding site" evidence="9">
    <location>
        <position position="191"/>
    </location>
    <ligand>
        <name>Mg(2+)</name>
        <dbReference type="ChEBI" id="CHEBI:18420"/>
    </ligand>
</feature>
<dbReference type="InterPro" id="IPR006073">
    <property type="entry name" value="GTP-bd"/>
</dbReference>
<dbReference type="PANTHER" id="PTHR11702:SF31">
    <property type="entry name" value="MITOCHONDRIAL RIBOSOME-ASSOCIATED GTPASE 2"/>
    <property type="match status" value="1"/>
</dbReference>
<feature type="binding site" evidence="9">
    <location>
        <begin position="280"/>
        <end position="283"/>
    </location>
    <ligand>
        <name>GTP</name>
        <dbReference type="ChEBI" id="CHEBI:37565"/>
    </ligand>
</feature>
<evidence type="ECO:0000256" key="4">
    <source>
        <dbReference type="ARBA" id="ARBA00022723"/>
    </source>
</evidence>
<evidence type="ECO:0000256" key="8">
    <source>
        <dbReference type="ARBA" id="ARBA00023134"/>
    </source>
</evidence>
<dbReference type="SUPFAM" id="SSF102741">
    <property type="entry name" value="Obg GTP-binding protein C-terminal domain"/>
    <property type="match status" value="1"/>
</dbReference>
<feature type="binding site" evidence="9">
    <location>
        <position position="171"/>
    </location>
    <ligand>
        <name>Mg(2+)</name>
        <dbReference type="ChEBI" id="CHEBI:18420"/>
    </ligand>
</feature>
<dbReference type="CDD" id="cd01898">
    <property type="entry name" value="Obg"/>
    <property type="match status" value="1"/>
</dbReference>
<feature type="binding site" evidence="9">
    <location>
        <begin position="309"/>
        <end position="311"/>
    </location>
    <ligand>
        <name>GTP</name>
        <dbReference type="ChEBI" id="CHEBI:37565"/>
    </ligand>
</feature>
<dbReference type="PROSITE" id="PS00905">
    <property type="entry name" value="GTP1_OBG"/>
    <property type="match status" value="1"/>
</dbReference>
<feature type="binding site" evidence="9">
    <location>
        <begin position="164"/>
        <end position="171"/>
    </location>
    <ligand>
        <name>GTP</name>
        <dbReference type="ChEBI" id="CHEBI:37565"/>
    </ligand>
</feature>
<evidence type="ECO:0000259" key="12">
    <source>
        <dbReference type="PROSITE" id="PS51883"/>
    </source>
</evidence>
<comment type="subunit">
    <text evidence="9">Monomer.</text>
</comment>
<dbReference type="Pfam" id="PF01926">
    <property type="entry name" value="MMR_HSR1"/>
    <property type="match status" value="1"/>
</dbReference>
<dbReference type="SUPFAM" id="SSF52540">
    <property type="entry name" value="P-loop containing nucleoside triphosphate hydrolases"/>
    <property type="match status" value="1"/>
</dbReference>
<gene>
    <name evidence="9" type="primary">obg</name>
    <name evidence="13" type="ORF">CVT63_00475</name>
</gene>
<evidence type="ECO:0000313" key="13">
    <source>
        <dbReference type="EMBL" id="PKQ28877.1"/>
    </source>
</evidence>
<comment type="cofactor">
    <cofactor evidence="1 9">
        <name>Mg(2+)</name>
        <dbReference type="ChEBI" id="CHEBI:18420"/>
    </cofactor>
</comment>
<dbReference type="InterPro" id="IPR014100">
    <property type="entry name" value="GTP-bd_Obg/CgtA"/>
</dbReference>
<dbReference type="InterPro" id="IPR036346">
    <property type="entry name" value="GTP-bd_prot_GTP1/OBG_C_sf"/>
</dbReference>
<dbReference type="InterPro" id="IPR006169">
    <property type="entry name" value="GTP1_OBG_dom"/>
</dbReference>
<dbReference type="HAMAP" id="MF_01454">
    <property type="entry name" value="GTPase_Obg"/>
    <property type="match status" value="1"/>
</dbReference>
<comment type="subcellular location">
    <subcellularLocation>
        <location evidence="9">Cytoplasm</location>
    </subcellularLocation>
</comment>
<dbReference type="NCBIfam" id="TIGR03595">
    <property type="entry name" value="Obg_CgtA_exten"/>
    <property type="match status" value="1"/>
</dbReference>
<dbReference type="NCBIfam" id="TIGR02729">
    <property type="entry name" value="Obg_CgtA"/>
    <property type="match status" value="1"/>
</dbReference>
<proteinExistence type="inferred from homology"/>
<keyword evidence="3 9" id="KW-0963">Cytoplasm</keyword>
<dbReference type="FunFam" id="2.70.210.12:FF:000001">
    <property type="entry name" value="GTPase Obg"/>
    <property type="match status" value="1"/>
</dbReference>
<dbReference type="SUPFAM" id="SSF82051">
    <property type="entry name" value="Obg GTP-binding protein N-terminal domain"/>
    <property type="match status" value="1"/>
</dbReference>
<dbReference type="GO" id="GO:0005737">
    <property type="term" value="C:cytoplasm"/>
    <property type="evidence" value="ECO:0007669"/>
    <property type="project" value="UniProtKB-SubCell"/>
</dbReference>
<feature type="domain" description="OBG-type G" evidence="10">
    <location>
        <begin position="158"/>
        <end position="328"/>
    </location>
</feature>
<evidence type="ECO:0000259" key="11">
    <source>
        <dbReference type="PROSITE" id="PS51881"/>
    </source>
</evidence>
<evidence type="ECO:0000256" key="1">
    <source>
        <dbReference type="ARBA" id="ARBA00001946"/>
    </source>
</evidence>